<comment type="caution">
    <text evidence="3">The sequence shown here is derived from an EMBL/GenBank/DDBJ whole genome shotgun (WGS) entry which is preliminary data.</text>
</comment>
<sequence>MNGKPDAAQRPLLRGGDGSSSANVHPQPRAMMAVPTLNAYGYNSQANAAVIDLPRHSLEQMKLLAAQVDAISEQEKLFPLLLHKHRTNIDKLTVETSSNYTELTNLIRAEMEKTNDTTTIEMLSLLQGEFNSLSTLATSSEATMSKNFDDYKIMLYDQFGKVMTLERANLQNDLAIWRDRFQHDQQIALNQQVKISQDVANSKRDLIAHLQQQVSKFSMRLGLVLAEKKEIEGKIRDYEQVVAGSEQVVATHEQVVANLHCANEQMNATHEQTISDLQQAHDAKIATMLENDAQLVRNVQEYQEHFHQLHPKVMDLDSAHHQLQEEHQKCADPTEVNEVLDYLDKVVEEVGILTHEKNDLAEKYQALQTEYQFYAEHAEKVKNLPEIWELRTEAVQLKQEIARLSKKNKELKLELGANTPAVDEFAGLAIENGLIPRVTDLGNRFQTQKLQAQVTRNDELPGEITALIPELPSQSEAMTQKLCELSELVLTLEDKNTALEEILSEYKSDPLENRVRRLQGQLETYKLLLTKDRSGPQEILNLLSGTQMQKLVLSGLHRHNPTRRFVSETYYMYSKIVRERMEQKVRQDAEKSAPNFGSDMVADKGKPYTPVAGEPVFPEESTIIWDSESESDWSLESDDDNAD</sequence>
<keyword evidence="1" id="KW-0175">Coiled coil</keyword>
<dbReference type="EMBL" id="WNWS01000829">
    <property type="protein sequence ID" value="KAE9963503.1"/>
    <property type="molecule type" value="Genomic_DNA"/>
</dbReference>
<reference evidence="3 5" key="1">
    <citation type="submission" date="2018-12" db="EMBL/GenBank/DDBJ databases">
        <title>Venturia inaequalis Genome Resource.</title>
        <authorList>
            <person name="Lichtner F.J."/>
        </authorList>
    </citation>
    <scope>NUCLEOTIDE SEQUENCE [LARGE SCALE GENOMIC DNA]</scope>
    <source>
        <strain evidence="3 5">120213</strain>
        <strain evidence="4">Bline_iso_100314</strain>
    </source>
</reference>
<accession>A0A8H3YKX6</accession>
<protein>
    <submittedName>
        <fullName evidence="3">Uncharacterized protein</fullName>
    </submittedName>
</protein>
<feature type="coiled-coil region" evidence="1">
    <location>
        <begin position="387"/>
        <end position="414"/>
    </location>
</feature>
<gene>
    <name evidence="4" type="ORF">BLS_007168</name>
    <name evidence="3" type="ORF">EG328_011332</name>
</gene>
<dbReference type="EMBL" id="WNWQ01000055">
    <property type="protein sequence ID" value="KAE9981618.1"/>
    <property type="molecule type" value="Genomic_DNA"/>
</dbReference>
<organism evidence="3 5">
    <name type="scientific">Venturia inaequalis</name>
    <name type="common">Apple scab fungus</name>
    <dbReference type="NCBI Taxonomy" id="5025"/>
    <lineage>
        <taxon>Eukaryota</taxon>
        <taxon>Fungi</taxon>
        <taxon>Dikarya</taxon>
        <taxon>Ascomycota</taxon>
        <taxon>Pezizomycotina</taxon>
        <taxon>Dothideomycetes</taxon>
        <taxon>Pleosporomycetidae</taxon>
        <taxon>Venturiales</taxon>
        <taxon>Venturiaceae</taxon>
        <taxon>Venturia</taxon>
    </lineage>
</organism>
<proteinExistence type="predicted"/>
<feature type="region of interest" description="Disordered" evidence="2">
    <location>
        <begin position="589"/>
        <end position="643"/>
    </location>
</feature>
<evidence type="ECO:0000256" key="2">
    <source>
        <dbReference type="SAM" id="MobiDB-lite"/>
    </source>
</evidence>
<name>A0A8H3YKX6_VENIN</name>
<evidence type="ECO:0000313" key="4">
    <source>
        <dbReference type="EMBL" id="KAE9981618.1"/>
    </source>
</evidence>
<evidence type="ECO:0000313" key="3">
    <source>
        <dbReference type="EMBL" id="KAE9963503.1"/>
    </source>
</evidence>
<feature type="region of interest" description="Disordered" evidence="2">
    <location>
        <begin position="1"/>
        <end position="27"/>
    </location>
</feature>
<dbReference type="Proteomes" id="UP000447873">
    <property type="component" value="Unassembled WGS sequence"/>
</dbReference>
<dbReference type="Proteomes" id="UP000433883">
    <property type="component" value="Unassembled WGS sequence"/>
</dbReference>
<evidence type="ECO:0000256" key="1">
    <source>
        <dbReference type="SAM" id="Coils"/>
    </source>
</evidence>
<evidence type="ECO:0000313" key="5">
    <source>
        <dbReference type="Proteomes" id="UP000447873"/>
    </source>
</evidence>
<dbReference type="AlphaFoldDB" id="A0A8H3YKX6"/>
<feature type="compositionally biased region" description="Acidic residues" evidence="2">
    <location>
        <begin position="627"/>
        <end position="643"/>
    </location>
</feature>